<sequence>MARLRVLGFVTAVFLAVAVAAAAQGYVVILKSGHKIRCKEPMRIEGPNAVLVLATGTLTSYPVLLVDLVETERYNQLGLGDALLIEELSVHGTPIPTPTPRTPLGQHATIDAGGEGKPALGDTVEPTPAPTPGIKLQAEKYHDERIDQAFSKIFDEKELLIYTTSRGTQPDHFFVQTTTDSEREVFDALETVAEAYVLINRIHPEISPAAVELKMVQTS</sequence>
<evidence type="ECO:0000313" key="1">
    <source>
        <dbReference type="EMBL" id="MBD3870130.1"/>
    </source>
</evidence>
<reference evidence="1 2" key="1">
    <citation type="submission" date="2020-08" db="EMBL/GenBank/DDBJ databases">
        <title>Acidobacteriota in marine sediments use diverse sulfur dissimilation pathways.</title>
        <authorList>
            <person name="Wasmund K."/>
        </authorList>
    </citation>
    <scope>NUCLEOTIDE SEQUENCE [LARGE SCALE GENOMIC DNA]</scope>
    <source>
        <strain evidence="1">MAG AM3-A</strain>
    </source>
</reference>
<accession>A0A8J6YAA1</accession>
<name>A0A8J6YAA1_9BACT</name>
<dbReference type="Proteomes" id="UP000598633">
    <property type="component" value="Unassembled WGS sequence"/>
</dbReference>
<feature type="non-terminal residue" evidence="1">
    <location>
        <position position="219"/>
    </location>
</feature>
<organism evidence="1 2">
    <name type="scientific">Candidatus Sulfomarinibacter kjeldsenii</name>
    <dbReference type="NCBI Taxonomy" id="2885994"/>
    <lineage>
        <taxon>Bacteria</taxon>
        <taxon>Pseudomonadati</taxon>
        <taxon>Acidobacteriota</taxon>
        <taxon>Thermoanaerobaculia</taxon>
        <taxon>Thermoanaerobaculales</taxon>
        <taxon>Candidatus Sulfomarinibacteraceae</taxon>
        <taxon>Candidatus Sulfomarinibacter</taxon>
    </lineage>
</organism>
<dbReference type="EMBL" id="JACXWA010000032">
    <property type="protein sequence ID" value="MBD3870130.1"/>
    <property type="molecule type" value="Genomic_DNA"/>
</dbReference>
<dbReference type="AlphaFoldDB" id="A0A8J6YAA1"/>
<protein>
    <submittedName>
        <fullName evidence="1">Uncharacterized protein</fullName>
    </submittedName>
</protein>
<evidence type="ECO:0000313" key="2">
    <source>
        <dbReference type="Proteomes" id="UP000598633"/>
    </source>
</evidence>
<gene>
    <name evidence="1" type="ORF">IFJ97_02075</name>
</gene>
<proteinExistence type="predicted"/>
<comment type="caution">
    <text evidence="1">The sequence shown here is derived from an EMBL/GenBank/DDBJ whole genome shotgun (WGS) entry which is preliminary data.</text>
</comment>